<feature type="compositionally biased region" description="Pro residues" evidence="5">
    <location>
        <begin position="256"/>
        <end position="267"/>
    </location>
</feature>
<organism evidence="7 8">
    <name type="scientific">Collybia nuda</name>
    <dbReference type="NCBI Taxonomy" id="64659"/>
    <lineage>
        <taxon>Eukaryota</taxon>
        <taxon>Fungi</taxon>
        <taxon>Dikarya</taxon>
        <taxon>Basidiomycota</taxon>
        <taxon>Agaricomycotina</taxon>
        <taxon>Agaricomycetes</taxon>
        <taxon>Agaricomycetidae</taxon>
        <taxon>Agaricales</taxon>
        <taxon>Tricholomatineae</taxon>
        <taxon>Clitocybaceae</taxon>
        <taxon>Collybia</taxon>
    </lineage>
</organism>
<name>A0A9P5YE06_9AGAR</name>
<sequence>MTRINPNVAMTNGIPRQFVRGNLNTYNEAHGESVARIVFEPSHGASIDHLDQNVTGSAFREALAWKTSPCKHYIRTQGWCPVGERCQFIHDLSLQSPEYINESRGLPWPDCNTGKIRDGALLVGLLSGDGERLPKSHCWSHVQDYCDTPHCRYFHPRDIWPYMKYTPCLKWFNCADIMNCPFKHPANFPTTMRSDSPRVSRTILPVCYPQVQVYGTTYFDLIGQITSCNYGFTFRATTPLQDNRSCEDQTNTFLPTLPPPPPPPSPAPREEPPKVNQTTISCGHSIAGNQGSISPRTLQHNSHTQRFSVALKGSVLDKSIYTKE</sequence>
<evidence type="ECO:0000313" key="7">
    <source>
        <dbReference type="EMBL" id="KAF9467143.1"/>
    </source>
</evidence>
<dbReference type="OrthoDB" id="410307at2759"/>
<dbReference type="Gene3D" id="3.30.1370.210">
    <property type="match status" value="1"/>
</dbReference>
<keyword evidence="2 4" id="KW-0863">Zinc-finger</keyword>
<feature type="compositionally biased region" description="Polar residues" evidence="5">
    <location>
        <begin position="275"/>
        <end position="301"/>
    </location>
</feature>
<feature type="region of interest" description="Disordered" evidence="5">
    <location>
        <begin position="243"/>
        <end position="301"/>
    </location>
</feature>
<proteinExistence type="predicted"/>
<keyword evidence="8" id="KW-1185">Reference proteome</keyword>
<evidence type="ECO:0000256" key="3">
    <source>
        <dbReference type="ARBA" id="ARBA00022833"/>
    </source>
</evidence>
<keyword evidence="1 4" id="KW-0479">Metal-binding</keyword>
<protein>
    <recommendedName>
        <fullName evidence="6">C3H1-type domain-containing protein</fullName>
    </recommendedName>
</protein>
<reference evidence="7" key="1">
    <citation type="submission" date="2020-11" db="EMBL/GenBank/DDBJ databases">
        <authorList>
            <consortium name="DOE Joint Genome Institute"/>
            <person name="Ahrendt S."/>
            <person name="Riley R."/>
            <person name="Andreopoulos W."/>
            <person name="Labutti K."/>
            <person name="Pangilinan J."/>
            <person name="Ruiz-Duenas F.J."/>
            <person name="Barrasa J.M."/>
            <person name="Sanchez-Garcia M."/>
            <person name="Camarero S."/>
            <person name="Miyauchi S."/>
            <person name="Serrano A."/>
            <person name="Linde D."/>
            <person name="Babiker R."/>
            <person name="Drula E."/>
            <person name="Ayuso-Fernandez I."/>
            <person name="Pacheco R."/>
            <person name="Padilla G."/>
            <person name="Ferreira P."/>
            <person name="Barriuso J."/>
            <person name="Kellner H."/>
            <person name="Castanera R."/>
            <person name="Alfaro M."/>
            <person name="Ramirez L."/>
            <person name="Pisabarro A.G."/>
            <person name="Kuo A."/>
            <person name="Tritt A."/>
            <person name="Lipzen A."/>
            <person name="He G."/>
            <person name="Yan M."/>
            <person name="Ng V."/>
            <person name="Cullen D."/>
            <person name="Martin F."/>
            <person name="Rosso M.-N."/>
            <person name="Henrissat B."/>
            <person name="Hibbett D."/>
            <person name="Martinez A.T."/>
            <person name="Grigoriev I.V."/>
        </authorList>
    </citation>
    <scope>NUCLEOTIDE SEQUENCE</scope>
    <source>
        <strain evidence="7">CBS 247.69</strain>
    </source>
</reference>
<feature type="domain" description="C3H1-type" evidence="6">
    <location>
        <begin position="64"/>
        <end position="93"/>
    </location>
</feature>
<dbReference type="InterPro" id="IPR000571">
    <property type="entry name" value="Znf_CCCH"/>
</dbReference>
<evidence type="ECO:0000259" key="6">
    <source>
        <dbReference type="PROSITE" id="PS50103"/>
    </source>
</evidence>
<dbReference type="SMART" id="SM00356">
    <property type="entry name" value="ZnF_C3H1"/>
    <property type="match status" value="1"/>
</dbReference>
<accession>A0A9P5YE06</accession>
<dbReference type="Proteomes" id="UP000807353">
    <property type="component" value="Unassembled WGS sequence"/>
</dbReference>
<evidence type="ECO:0000313" key="8">
    <source>
        <dbReference type="Proteomes" id="UP000807353"/>
    </source>
</evidence>
<evidence type="ECO:0000256" key="1">
    <source>
        <dbReference type="ARBA" id="ARBA00022723"/>
    </source>
</evidence>
<feature type="zinc finger region" description="C3H1-type" evidence="4">
    <location>
        <begin position="64"/>
        <end position="93"/>
    </location>
</feature>
<dbReference type="PROSITE" id="PS50103">
    <property type="entry name" value="ZF_C3H1"/>
    <property type="match status" value="1"/>
</dbReference>
<evidence type="ECO:0000256" key="4">
    <source>
        <dbReference type="PROSITE-ProRule" id="PRU00723"/>
    </source>
</evidence>
<dbReference type="AlphaFoldDB" id="A0A9P5YE06"/>
<dbReference type="InterPro" id="IPR036855">
    <property type="entry name" value="Znf_CCCH_sf"/>
</dbReference>
<keyword evidence="3 4" id="KW-0862">Zinc</keyword>
<comment type="caution">
    <text evidence="7">The sequence shown here is derived from an EMBL/GenBank/DDBJ whole genome shotgun (WGS) entry which is preliminary data.</text>
</comment>
<dbReference type="GO" id="GO:0008270">
    <property type="term" value="F:zinc ion binding"/>
    <property type="evidence" value="ECO:0007669"/>
    <property type="project" value="UniProtKB-KW"/>
</dbReference>
<gene>
    <name evidence="7" type="ORF">BDZ94DRAFT_1249672</name>
</gene>
<dbReference type="Pfam" id="PF00642">
    <property type="entry name" value="zf-CCCH"/>
    <property type="match status" value="1"/>
</dbReference>
<evidence type="ECO:0000256" key="2">
    <source>
        <dbReference type="ARBA" id="ARBA00022771"/>
    </source>
</evidence>
<dbReference type="EMBL" id="MU150238">
    <property type="protein sequence ID" value="KAF9467143.1"/>
    <property type="molecule type" value="Genomic_DNA"/>
</dbReference>
<evidence type="ECO:0000256" key="5">
    <source>
        <dbReference type="SAM" id="MobiDB-lite"/>
    </source>
</evidence>
<dbReference type="SUPFAM" id="SSF90229">
    <property type="entry name" value="CCCH zinc finger"/>
    <property type="match status" value="1"/>
</dbReference>
<feature type="compositionally biased region" description="Polar residues" evidence="5">
    <location>
        <begin position="243"/>
        <end position="254"/>
    </location>
</feature>